<sequence length="155" mass="18444">MLKKVMFFLLVIIIVAQFFSPDKNDGDIVSVDHFLVDTNPPDEVKDILLNNCFDCHSDHTRYPWYNSITPVNYWINSHVVEGKSHFNVSKWADYSDKKKDHKMEELIEEVKEKKMPLPSYTWTHHEADLTHDQIQEMVYWAQLVRFKYTLTPEPQ</sequence>
<dbReference type="Pfam" id="PF14376">
    <property type="entry name" value="Haem_bd"/>
    <property type="match status" value="1"/>
</dbReference>
<organism evidence="3 4">
    <name type="scientific">Paucihalobacter ruber</name>
    <dbReference type="NCBI Taxonomy" id="2567861"/>
    <lineage>
        <taxon>Bacteria</taxon>
        <taxon>Pseudomonadati</taxon>
        <taxon>Bacteroidota</taxon>
        <taxon>Flavobacteriia</taxon>
        <taxon>Flavobacteriales</taxon>
        <taxon>Flavobacteriaceae</taxon>
        <taxon>Paucihalobacter</taxon>
    </lineage>
</organism>
<evidence type="ECO:0000313" key="4">
    <source>
        <dbReference type="Proteomes" id="UP000317332"/>
    </source>
</evidence>
<feature type="signal peptide" evidence="1">
    <location>
        <begin position="1"/>
        <end position="20"/>
    </location>
</feature>
<reference evidence="3 4" key="1">
    <citation type="submission" date="2019-06" db="EMBL/GenBank/DDBJ databases">
        <title>Flavobacteriaceae Paucihalobacterium erythroidium CWB-1, complete genome.</title>
        <authorList>
            <person name="Wu S."/>
        </authorList>
    </citation>
    <scope>NUCLEOTIDE SEQUENCE [LARGE SCALE GENOMIC DNA]</scope>
    <source>
        <strain evidence="3 4">CWB-1</strain>
    </source>
</reference>
<dbReference type="EMBL" id="VHIQ01000003">
    <property type="protein sequence ID" value="TPV33767.1"/>
    <property type="molecule type" value="Genomic_DNA"/>
</dbReference>
<evidence type="ECO:0000256" key="1">
    <source>
        <dbReference type="SAM" id="SignalP"/>
    </source>
</evidence>
<comment type="caution">
    <text evidence="3">The sequence shown here is derived from an EMBL/GenBank/DDBJ whole genome shotgun (WGS) entry which is preliminary data.</text>
</comment>
<dbReference type="RefSeq" id="WP_140989633.1">
    <property type="nucleotide sequence ID" value="NZ_VHIQ01000003.1"/>
</dbReference>
<evidence type="ECO:0000259" key="2">
    <source>
        <dbReference type="SMART" id="SM01235"/>
    </source>
</evidence>
<keyword evidence="4" id="KW-1185">Reference proteome</keyword>
<gene>
    <name evidence="3" type="ORF">FJ651_06315</name>
</gene>
<protein>
    <submittedName>
        <fullName evidence="3">Cytochrome C</fullName>
    </submittedName>
</protein>
<dbReference type="InterPro" id="IPR025992">
    <property type="entry name" value="Haem-bd"/>
</dbReference>
<proteinExistence type="predicted"/>
<name>A0A506PKZ6_9FLAO</name>
<evidence type="ECO:0000313" key="3">
    <source>
        <dbReference type="EMBL" id="TPV33767.1"/>
    </source>
</evidence>
<dbReference type="OrthoDB" id="196738at2"/>
<keyword evidence="1" id="KW-0732">Signal</keyword>
<accession>A0A506PKZ6</accession>
<dbReference type="SMART" id="SM01235">
    <property type="entry name" value="Haem_bd"/>
    <property type="match status" value="1"/>
</dbReference>
<dbReference type="AlphaFoldDB" id="A0A506PKZ6"/>
<feature type="chain" id="PRO_5021477236" evidence="1">
    <location>
        <begin position="21"/>
        <end position="155"/>
    </location>
</feature>
<feature type="domain" description="Haem-binding" evidence="2">
    <location>
        <begin position="10"/>
        <end position="145"/>
    </location>
</feature>
<dbReference type="Proteomes" id="UP000317332">
    <property type="component" value="Unassembled WGS sequence"/>
</dbReference>